<dbReference type="Proteomes" id="UP000619512">
    <property type="component" value="Unassembled WGS sequence"/>
</dbReference>
<dbReference type="RefSeq" id="WP_134387363.1">
    <property type="nucleotide sequence ID" value="NZ_BMWW01000002.1"/>
</dbReference>
<proteinExistence type="predicted"/>
<dbReference type="OrthoDB" id="9801450at2"/>
<evidence type="ECO:0000256" key="1">
    <source>
        <dbReference type="SAM" id="SignalP"/>
    </source>
</evidence>
<evidence type="ECO:0008006" key="6">
    <source>
        <dbReference type="Google" id="ProtNLM"/>
    </source>
</evidence>
<dbReference type="EMBL" id="BMWW01000002">
    <property type="protein sequence ID" value="GGY84052.1"/>
    <property type="molecule type" value="Genomic_DNA"/>
</dbReference>
<evidence type="ECO:0000313" key="4">
    <source>
        <dbReference type="Proteomes" id="UP000294359"/>
    </source>
</evidence>
<reference evidence="2" key="3">
    <citation type="submission" date="2022-12" db="EMBL/GenBank/DDBJ databases">
        <authorList>
            <person name="Sun Q."/>
            <person name="Kim S."/>
        </authorList>
    </citation>
    <scope>NUCLEOTIDE SEQUENCE</scope>
    <source>
        <strain evidence="2">KCTC 12344</strain>
    </source>
</reference>
<keyword evidence="1" id="KW-0732">Signal</keyword>
<organism evidence="2 5">
    <name type="scientific">Pseudoduganella plicata</name>
    <dbReference type="NCBI Taxonomy" id="321984"/>
    <lineage>
        <taxon>Bacteria</taxon>
        <taxon>Pseudomonadati</taxon>
        <taxon>Pseudomonadota</taxon>
        <taxon>Betaproteobacteria</taxon>
        <taxon>Burkholderiales</taxon>
        <taxon>Oxalobacteraceae</taxon>
        <taxon>Telluria group</taxon>
        <taxon>Pseudoduganella</taxon>
    </lineage>
</organism>
<reference evidence="2" key="1">
    <citation type="journal article" date="2014" name="Int. J. Syst. Evol. Microbiol.">
        <title>Complete genome sequence of Corynebacterium casei LMG S-19264T (=DSM 44701T), isolated from a smear-ripened cheese.</title>
        <authorList>
            <consortium name="US DOE Joint Genome Institute (JGI-PGF)"/>
            <person name="Walter F."/>
            <person name="Albersmeier A."/>
            <person name="Kalinowski J."/>
            <person name="Ruckert C."/>
        </authorList>
    </citation>
    <scope>NUCLEOTIDE SEQUENCE</scope>
    <source>
        <strain evidence="2">KCTC 12344</strain>
    </source>
</reference>
<dbReference type="Proteomes" id="UP000294359">
    <property type="component" value="Chromosome"/>
</dbReference>
<dbReference type="PROSITE" id="PS51257">
    <property type="entry name" value="PROKAR_LIPOPROTEIN"/>
    <property type="match status" value="1"/>
</dbReference>
<reference evidence="3 4" key="2">
    <citation type="submission" date="2019-03" db="EMBL/GenBank/DDBJ databases">
        <title>Draft Genome Sequences of Six Type Strains of the Genus Massilia.</title>
        <authorList>
            <person name="Miess H."/>
            <person name="Frediansyhah A."/>
            <person name="Gross H."/>
        </authorList>
    </citation>
    <scope>NUCLEOTIDE SEQUENCE [LARGE SCALE GENOMIC DNA]</scope>
    <source>
        <strain evidence="3 4">DSM 17505</strain>
    </source>
</reference>
<keyword evidence="4" id="KW-1185">Reference proteome</keyword>
<dbReference type="AlphaFoldDB" id="A0A4P7BIH4"/>
<name>A0A4P7BIH4_9BURK</name>
<dbReference type="EMBL" id="CP038026">
    <property type="protein sequence ID" value="QBQ38664.1"/>
    <property type="molecule type" value="Genomic_DNA"/>
</dbReference>
<gene>
    <name evidence="3" type="ORF">E1742_22685</name>
    <name evidence="2" type="ORF">GCM10007388_16390</name>
</gene>
<accession>A0A4P7BIH4</accession>
<protein>
    <recommendedName>
        <fullName evidence="6">Lipoprotein</fullName>
    </recommendedName>
</protein>
<sequence length="142" mass="15323">MRLLVPLVALALALSGCKTPYAYQGPAGAPTAVLKLGTDKIPFVYISETNECPKAMMDQKQPFTVIPAGRKLYVEPGFSTAGLPGGYTCVSPMSFVPEAGKEYFVVYQLQAMRCYGQILTKNANGAVLPVPTAKEKAHMCMW</sequence>
<feature type="chain" id="PRO_5044606872" description="Lipoprotein" evidence="1">
    <location>
        <begin position="23"/>
        <end position="142"/>
    </location>
</feature>
<evidence type="ECO:0000313" key="3">
    <source>
        <dbReference type="EMBL" id="QBQ38664.1"/>
    </source>
</evidence>
<evidence type="ECO:0000313" key="2">
    <source>
        <dbReference type="EMBL" id="GGY84052.1"/>
    </source>
</evidence>
<feature type="signal peptide" evidence="1">
    <location>
        <begin position="1"/>
        <end position="22"/>
    </location>
</feature>
<evidence type="ECO:0000313" key="5">
    <source>
        <dbReference type="Proteomes" id="UP000619512"/>
    </source>
</evidence>